<comment type="caution">
    <text evidence="2">The sequence shown here is derived from an EMBL/GenBank/DDBJ whole genome shotgun (WGS) entry which is preliminary data.</text>
</comment>
<evidence type="ECO:0000313" key="3">
    <source>
        <dbReference type="Proteomes" id="UP000765509"/>
    </source>
</evidence>
<sequence>MVNFGLEGPGHPRAKNHKYRPQTIGPNSFTLAPRAQMKGISQVGQNHQQHQTDIYAIFDQGLRVVYSVFKRPWGQNPSKIMASSDYDKRRSSRLIRPDFKGDIRESERSIPETERLLNIDAYIHYE</sequence>
<reference evidence="2" key="1">
    <citation type="submission" date="2021-03" db="EMBL/GenBank/DDBJ databases">
        <title>Draft genome sequence of rust myrtle Austropuccinia psidii MF-1, a brazilian biotype.</title>
        <authorList>
            <person name="Quecine M.C."/>
            <person name="Pachon D.M.R."/>
            <person name="Bonatelli M.L."/>
            <person name="Correr F.H."/>
            <person name="Franceschini L.M."/>
            <person name="Leite T.F."/>
            <person name="Margarido G.R.A."/>
            <person name="Almeida C.A."/>
            <person name="Ferrarezi J.A."/>
            <person name="Labate C.A."/>
        </authorList>
    </citation>
    <scope>NUCLEOTIDE SEQUENCE</scope>
    <source>
        <strain evidence="2">MF-1</strain>
    </source>
</reference>
<protein>
    <submittedName>
        <fullName evidence="2">Uncharacterized protein</fullName>
    </submittedName>
</protein>
<dbReference type="Proteomes" id="UP000765509">
    <property type="component" value="Unassembled WGS sequence"/>
</dbReference>
<organism evidence="2 3">
    <name type="scientific">Austropuccinia psidii MF-1</name>
    <dbReference type="NCBI Taxonomy" id="1389203"/>
    <lineage>
        <taxon>Eukaryota</taxon>
        <taxon>Fungi</taxon>
        <taxon>Dikarya</taxon>
        <taxon>Basidiomycota</taxon>
        <taxon>Pucciniomycotina</taxon>
        <taxon>Pucciniomycetes</taxon>
        <taxon>Pucciniales</taxon>
        <taxon>Sphaerophragmiaceae</taxon>
        <taxon>Austropuccinia</taxon>
    </lineage>
</organism>
<feature type="region of interest" description="Disordered" evidence="1">
    <location>
        <begin position="1"/>
        <end position="26"/>
    </location>
</feature>
<proteinExistence type="predicted"/>
<dbReference type="EMBL" id="AVOT02138604">
    <property type="protein sequence ID" value="MBW0590479.1"/>
    <property type="molecule type" value="Genomic_DNA"/>
</dbReference>
<name>A0A9Q3Q9U7_9BASI</name>
<evidence type="ECO:0000256" key="1">
    <source>
        <dbReference type="SAM" id="MobiDB-lite"/>
    </source>
</evidence>
<evidence type="ECO:0000313" key="2">
    <source>
        <dbReference type="EMBL" id="MBW0590479.1"/>
    </source>
</evidence>
<gene>
    <name evidence="2" type="ORF">O181_130194</name>
</gene>
<accession>A0A9Q3Q9U7</accession>
<keyword evidence="3" id="KW-1185">Reference proteome</keyword>
<dbReference type="AlphaFoldDB" id="A0A9Q3Q9U7"/>